<keyword evidence="5" id="KW-1185">Reference proteome</keyword>
<keyword evidence="1 2" id="KW-0238">DNA-binding</keyword>
<dbReference type="Proteomes" id="UP000249873">
    <property type="component" value="Chromosome"/>
</dbReference>
<dbReference type="SUPFAM" id="SSF46689">
    <property type="entry name" value="Homeodomain-like"/>
    <property type="match status" value="1"/>
</dbReference>
<dbReference type="PRINTS" id="PR00455">
    <property type="entry name" value="HTHTETR"/>
</dbReference>
<evidence type="ECO:0000256" key="2">
    <source>
        <dbReference type="PROSITE-ProRule" id="PRU00335"/>
    </source>
</evidence>
<evidence type="ECO:0000256" key="1">
    <source>
        <dbReference type="ARBA" id="ARBA00023125"/>
    </source>
</evidence>
<dbReference type="InterPro" id="IPR009057">
    <property type="entry name" value="Homeodomain-like_sf"/>
</dbReference>
<dbReference type="PANTHER" id="PTHR43479">
    <property type="entry name" value="ACREF/ENVCD OPERON REPRESSOR-RELATED"/>
    <property type="match status" value="1"/>
</dbReference>
<gene>
    <name evidence="4" type="ORF">DJ013_01770</name>
</gene>
<reference evidence="4 5" key="1">
    <citation type="submission" date="2018-05" db="EMBL/GenBank/DDBJ databases">
        <title>Complete genome sequence of Arcticibacterium luteifluviistationis SM1504T, a cytophagaceae bacterium isolated from Arctic surface seawater.</title>
        <authorList>
            <person name="Li Y."/>
            <person name="Qin Q.-L."/>
        </authorList>
    </citation>
    <scope>NUCLEOTIDE SEQUENCE [LARGE SCALE GENOMIC DNA]</scope>
    <source>
        <strain evidence="4 5">SM1504</strain>
    </source>
</reference>
<dbReference type="PROSITE" id="PS50977">
    <property type="entry name" value="HTH_TETR_2"/>
    <property type="match status" value="1"/>
</dbReference>
<dbReference type="GO" id="GO:0003677">
    <property type="term" value="F:DNA binding"/>
    <property type="evidence" value="ECO:0007669"/>
    <property type="project" value="UniProtKB-UniRule"/>
</dbReference>
<evidence type="ECO:0000313" key="5">
    <source>
        <dbReference type="Proteomes" id="UP000249873"/>
    </source>
</evidence>
<dbReference type="OrthoDB" id="649282at2"/>
<dbReference type="PANTHER" id="PTHR43479:SF11">
    <property type="entry name" value="ACREF_ENVCD OPERON REPRESSOR-RELATED"/>
    <property type="match status" value="1"/>
</dbReference>
<feature type="domain" description="HTH tetR-type" evidence="3">
    <location>
        <begin position="21"/>
        <end position="81"/>
    </location>
</feature>
<evidence type="ECO:0000313" key="4">
    <source>
        <dbReference type="EMBL" id="AWV96970.1"/>
    </source>
</evidence>
<dbReference type="InterPro" id="IPR001647">
    <property type="entry name" value="HTH_TetR"/>
</dbReference>
<protein>
    <submittedName>
        <fullName evidence="4">TetR family transcriptional regulator</fullName>
    </submittedName>
</protein>
<dbReference type="EMBL" id="CP029480">
    <property type="protein sequence ID" value="AWV96970.1"/>
    <property type="molecule type" value="Genomic_DNA"/>
</dbReference>
<accession>A0A2Z4G7B1</accession>
<name>A0A2Z4G7B1_9BACT</name>
<dbReference type="KEGG" id="als:DJ013_01770"/>
<dbReference type="InterPro" id="IPR050624">
    <property type="entry name" value="HTH-type_Tx_Regulator"/>
</dbReference>
<dbReference type="AlphaFoldDB" id="A0A2Z4G7B1"/>
<dbReference type="RefSeq" id="WP_111370072.1">
    <property type="nucleotide sequence ID" value="NZ_CP029480.1"/>
</dbReference>
<evidence type="ECO:0000259" key="3">
    <source>
        <dbReference type="PROSITE" id="PS50977"/>
    </source>
</evidence>
<organism evidence="4 5">
    <name type="scientific">Arcticibacterium luteifluviistationis</name>
    <dbReference type="NCBI Taxonomy" id="1784714"/>
    <lineage>
        <taxon>Bacteria</taxon>
        <taxon>Pseudomonadati</taxon>
        <taxon>Bacteroidota</taxon>
        <taxon>Cytophagia</taxon>
        <taxon>Cytophagales</taxon>
        <taxon>Leadbetterellaceae</taxon>
        <taxon>Arcticibacterium</taxon>
    </lineage>
</organism>
<dbReference type="Pfam" id="PF00440">
    <property type="entry name" value="TetR_N"/>
    <property type="match status" value="1"/>
</dbReference>
<sequence length="225" mass="26646">MQGDFNIKLNEKLYLKDPNSTPIGEKIVKEGLKMLSEKGYENFTFKKLSKEIPTTEATIYRYFENKHKLLIYLVDWYWAFLEFQVTFHLNSVAEPKDKIKKIIDLLVWEDRANTFFSHLEPKSLYDLVIAEGSKTYLSKEVDVNNKEMLFKPYKDLCSMIAQIFKEYKPNFKYSHSLASTLVETAHFQHFFMEHLPRLCDFSTNKDSQELKNFLENLVFGTMDRS</sequence>
<feature type="DNA-binding region" description="H-T-H motif" evidence="2">
    <location>
        <begin position="44"/>
        <end position="63"/>
    </location>
</feature>
<dbReference type="Gene3D" id="1.10.357.10">
    <property type="entry name" value="Tetracycline Repressor, domain 2"/>
    <property type="match status" value="1"/>
</dbReference>
<proteinExistence type="predicted"/>